<evidence type="ECO:0000313" key="3">
    <source>
        <dbReference type="EMBL" id="GLC49532.1"/>
    </source>
</evidence>
<feature type="region of interest" description="Disordered" evidence="2">
    <location>
        <begin position="346"/>
        <end position="372"/>
    </location>
</feature>
<dbReference type="AlphaFoldDB" id="A0A9W6BCC0"/>
<feature type="region of interest" description="Disordered" evidence="2">
    <location>
        <begin position="279"/>
        <end position="316"/>
    </location>
</feature>
<feature type="region of interest" description="Disordered" evidence="2">
    <location>
        <begin position="105"/>
        <end position="137"/>
    </location>
</feature>
<name>A0A9W6BCC0_9CHLO</name>
<evidence type="ECO:0000313" key="4">
    <source>
        <dbReference type="Proteomes" id="UP001165080"/>
    </source>
</evidence>
<feature type="compositionally biased region" description="Gly residues" evidence="2">
    <location>
        <begin position="122"/>
        <end position="133"/>
    </location>
</feature>
<protein>
    <submittedName>
        <fullName evidence="3">Uncharacterized protein</fullName>
    </submittedName>
</protein>
<accession>A0A9W6BCC0</accession>
<keyword evidence="1" id="KW-0175">Coiled coil</keyword>
<feature type="coiled-coil region" evidence="1">
    <location>
        <begin position="405"/>
        <end position="447"/>
    </location>
</feature>
<gene>
    <name evidence="3" type="primary">PLEST011907</name>
    <name evidence="3" type="ORF">PLESTB_000229400</name>
</gene>
<proteinExistence type="predicted"/>
<keyword evidence="4" id="KW-1185">Reference proteome</keyword>
<feature type="compositionally biased region" description="Low complexity" evidence="2">
    <location>
        <begin position="105"/>
        <end position="121"/>
    </location>
</feature>
<organism evidence="3 4">
    <name type="scientific">Pleodorina starrii</name>
    <dbReference type="NCBI Taxonomy" id="330485"/>
    <lineage>
        <taxon>Eukaryota</taxon>
        <taxon>Viridiplantae</taxon>
        <taxon>Chlorophyta</taxon>
        <taxon>core chlorophytes</taxon>
        <taxon>Chlorophyceae</taxon>
        <taxon>CS clade</taxon>
        <taxon>Chlamydomonadales</taxon>
        <taxon>Volvocaceae</taxon>
        <taxon>Pleodorina</taxon>
    </lineage>
</organism>
<comment type="caution">
    <text evidence="3">The sequence shown here is derived from an EMBL/GenBank/DDBJ whole genome shotgun (WGS) entry which is preliminary data.</text>
</comment>
<evidence type="ECO:0000256" key="2">
    <source>
        <dbReference type="SAM" id="MobiDB-lite"/>
    </source>
</evidence>
<sequence length="473" mass="49738">MPDGQSVQAFIAGVQRAQLMSQGHLLWSQLPLSQVNGFDALPMAVAGNQPGLATAPLQTLNQNTQMPLGSTGFNLNMYNAPPVPTAQGLVSPTFSMGVVPPAPTKANKANAKASVKTVTKGTGSGKSGKGARGGKAAKNIPNHEAVKMIHAFLELQKVKKQWSAVSAGIHMTAAQCNAWMDENKCKYGLGHRSVATIINKVNTLVSWMGKVRAAERDTGFNYEDVWEMLDVDRHLLFGRLGVSKAFTPEVYEALFQHGEDKPKLNPKRFHPVMDANRAGGIQEGANWGNTGNGGEIDGNNGDGDDDDEAGGATASQGAAAAAAGGAAGPVGGGGGVYGCPGDDAGVRRSSVPSGNHTGVPRRRSASSKLSPALATMTAAIGEMQDAFMSRGTENDAERKAAFAQISKLTDAVSKLADSADNAEERRLKTLESQQRVLLRKLEAYQKLYELNQVSEDELSKVAAEVKGMLDSAI</sequence>
<dbReference type="EMBL" id="BRXU01000002">
    <property type="protein sequence ID" value="GLC49532.1"/>
    <property type="molecule type" value="Genomic_DNA"/>
</dbReference>
<dbReference type="Proteomes" id="UP001165080">
    <property type="component" value="Unassembled WGS sequence"/>
</dbReference>
<evidence type="ECO:0000256" key="1">
    <source>
        <dbReference type="SAM" id="Coils"/>
    </source>
</evidence>
<reference evidence="3 4" key="1">
    <citation type="journal article" date="2023" name="Commun. Biol.">
        <title>Reorganization of the ancestral sex-determining regions during the evolution of trioecy in Pleodorina starrii.</title>
        <authorList>
            <person name="Takahashi K."/>
            <person name="Suzuki S."/>
            <person name="Kawai-Toyooka H."/>
            <person name="Yamamoto K."/>
            <person name="Hamaji T."/>
            <person name="Ootsuki R."/>
            <person name="Yamaguchi H."/>
            <person name="Kawachi M."/>
            <person name="Higashiyama T."/>
            <person name="Nozaki H."/>
        </authorList>
    </citation>
    <scope>NUCLEOTIDE SEQUENCE [LARGE SCALE GENOMIC DNA]</scope>
    <source>
        <strain evidence="3 4">NIES-4479</strain>
    </source>
</reference>